<dbReference type="EMBL" id="FOBL01000009">
    <property type="protein sequence ID" value="SEL74585.1"/>
    <property type="molecule type" value="Genomic_DNA"/>
</dbReference>
<dbReference type="STRING" id="426703.SAMN04488100_10926"/>
<name>A0A1H7SQ58_9LACT</name>
<protein>
    <submittedName>
        <fullName evidence="2">Uncharacterized protein</fullName>
    </submittedName>
</protein>
<dbReference type="Proteomes" id="UP000321425">
    <property type="component" value="Unassembled WGS sequence"/>
</dbReference>
<accession>A0A1H7SQ58</accession>
<gene>
    <name evidence="1" type="ORF">APU01nite_12230</name>
    <name evidence="2" type="ORF">SAMN04488100_10926</name>
</gene>
<dbReference type="RefSeq" id="WP_091487521.1">
    <property type="nucleotide sequence ID" value="NZ_BJUX01000011.1"/>
</dbReference>
<evidence type="ECO:0000313" key="2">
    <source>
        <dbReference type="EMBL" id="SEL74585.1"/>
    </source>
</evidence>
<evidence type="ECO:0000313" key="3">
    <source>
        <dbReference type="Proteomes" id="UP000198548"/>
    </source>
</evidence>
<evidence type="ECO:0000313" key="1">
    <source>
        <dbReference type="EMBL" id="GEK89184.1"/>
    </source>
</evidence>
<dbReference type="Proteomes" id="UP000198548">
    <property type="component" value="Unassembled WGS sequence"/>
</dbReference>
<reference evidence="1 4" key="2">
    <citation type="submission" date="2019-07" db="EMBL/GenBank/DDBJ databases">
        <title>Whole genome shotgun sequence of Alkalibacterium putridalgicola NBRC 103243.</title>
        <authorList>
            <person name="Hosoyama A."/>
            <person name="Uohara A."/>
            <person name="Ohji S."/>
            <person name="Ichikawa N."/>
        </authorList>
    </citation>
    <scope>NUCLEOTIDE SEQUENCE [LARGE SCALE GENOMIC DNA]</scope>
    <source>
        <strain evidence="1 4">NBRC 103243</strain>
    </source>
</reference>
<keyword evidence="4" id="KW-1185">Reference proteome</keyword>
<sequence length="184" mass="21568">MTLIEILDERPWAREYLYFDPDLNETGVVYPANLEKFEIFLDAMEEVRTNSKELLTRYKLPDYKDVIELLAVFKVTTRRGPATLEHQELFFDMLSAHIKSETDRGRTLEDIFEDKDAIALARLYQVSDPEWAEKYMTWILFELGAISKEKGPDVFGANKSAFQTYDFLKKASDGKWRPQMDFSE</sequence>
<dbReference type="AlphaFoldDB" id="A0A1H7SQ58"/>
<organism evidence="2 3">
    <name type="scientific">Alkalibacterium putridalgicola</name>
    <dbReference type="NCBI Taxonomy" id="426703"/>
    <lineage>
        <taxon>Bacteria</taxon>
        <taxon>Bacillati</taxon>
        <taxon>Bacillota</taxon>
        <taxon>Bacilli</taxon>
        <taxon>Lactobacillales</taxon>
        <taxon>Carnobacteriaceae</taxon>
        <taxon>Alkalibacterium</taxon>
    </lineage>
</organism>
<dbReference type="EMBL" id="BJUX01000011">
    <property type="protein sequence ID" value="GEK89184.1"/>
    <property type="molecule type" value="Genomic_DNA"/>
</dbReference>
<dbReference type="OrthoDB" id="2165334at2"/>
<reference evidence="2 3" key="1">
    <citation type="submission" date="2016-10" db="EMBL/GenBank/DDBJ databases">
        <authorList>
            <person name="de Groot N.N."/>
        </authorList>
    </citation>
    <scope>NUCLEOTIDE SEQUENCE [LARGE SCALE GENOMIC DNA]</scope>
    <source>
        <strain evidence="2 3">DSM 19182</strain>
    </source>
</reference>
<proteinExistence type="predicted"/>
<evidence type="ECO:0000313" key="4">
    <source>
        <dbReference type="Proteomes" id="UP000321425"/>
    </source>
</evidence>